<gene>
    <name evidence="7" type="ORF">A9255_18060</name>
    <name evidence="8" type="ORF">Xhom_01317</name>
</gene>
<dbReference type="AlphaFoldDB" id="A0A2G0QGF9"/>
<dbReference type="GO" id="GO:0015628">
    <property type="term" value="P:protein secretion by the type II secretion system"/>
    <property type="evidence" value="ECO:0007669"/>
    <property type="project" value="TreeGrafter"/>
</dbReference>
<dbReference type="NCBIfam" id="NF007848">
    <property type="entry name" value="PRK10557.1"/>
    <property type="match status" value="1"/>
</dbReference>
<name>A0A2G0QGF9_XENHO</name>
<evidence type="ECO:0000256" key="2">
    <source>
        <dbReference type="ARBA" id="ARBA00022481"/>
    </source>
</evidence>
<evidence type="ECO:0000313" key="10">
    <source>
        <dbReference type="Proteomes" id="UP000225433"/>
    </source>
</evidence>
<protein>
    <submittedName>
        <fullName evidence="8">Peptidase</fullName>
    </submittedName>
</protein>
<proteinExistence type="predicted"/>
<dbReference type="InterPro" id="IPR012902">
    <property type="entry name" value="N_methyl_site"/>
</dbReference>
<keyword evidence="9" id="KW-1185">Reference proteome</keyword>
<reference evidence="7 9" key="1">
    <citation type="submission" date="2016-06" db="EMBL/GenBank/DDBJ databases">
        <title>Bacterial characters and pathogenicity of Xenorhabdus hominickii from an entomopathogenic nematode, Steinernema monticolum.</title>
        <authorList>
            <person name="Park Y."/>
            <person name="Kim Y."/>
        </authorList>
    </citation>
    <scope>NUCLEOTIDE SEQUENCE [LARGE SCALE GENOMIC DNA]</scope>
    <source>
        <strain evidence="7 9">ANU1</strain>
    </source>
</reference>
<dbReference type="STRING" id="351679.A9255_18060"/>
<dbReference type="Proteomes" id="UP000225433">
    <property type="component" value="Unassembled WGS sequence"/>
</dbReference>
<evidence type="ECO:0000256" key="1">
    <source>
        <dbReference type="ARBA" id="ARBA00004167"/>
    </source>
</evidence>
<dbReference type="OrthoDB" id="7059546at2"/>
<keyword evidence="5 6" id="KW-0472">Membrane</keyword>
<evidence type="ECO:0000313" key="9">
    <source>
        <dbReference type="Proteomes" id="UP000094600"/>
    </source>
</evidence>
<evidence type="ECO:0000313" key="7">
    <source>
        <dbReference type="EMBL" id="AOM42295.1"/>
    </source>
</evidence>
<dbReference type="EMBL" id="NJAI01000001">
    <property type="protein sequence ID" value="PHM58301.1"/>
    <property type="molecule type" value="Genomic_DNA"/>
</dbReference>
<dbReference type="InterPro" id="IPR016419">
    <property type="entry name" value="Prepilin_Pept-dep_B_prd"/>
</dbReference>
<dbReference type="EMBL" id="CP016176">
    <property type="protein sequence ID" value="AOM42295.1"/>
    <property type="molecule type" value="Genomic_DNA"/>
</dbReference>
<accession>A0A2G0QGF9</accession>
<dbReference type="Pfam" id="PF07963">
    <property type="entry name" value="N_methyl"/>
    <property type="match status" value="1"/>
</dbReference>
<reference evidence="8 10" key="2">
    <citation type="journal article" date="2017" name="Nat. Microbiol.">
        <title>Natural product diversity associated with the nematode symbionts Photorhabdus and Xenorhabdus.</title>
        <authorList>
            <person name="Tobias N.J."/>
            <person name="Wolff H."/>
            <person name="Djahanschiri B."/>
            <person name="Grundmann F."/>
            <person name="Kronenwerth M."/>
            <person name="Shi Y.M."/>
            <person name="Simonyi S."/>
            <person name="Grun P."/>
            <person name="Shapiro-Ilan D."/>
            <person name="Pidot S.J."/>
            <person name="Stinear T.P."/>
            <person name="Ebersberger I."/>
            <person name="Bode H.B."/>
        </authorList>
    </citation>
    <scope>NUCLEOTIDE SEQUENCE [LARGE SCALE GENOMIC DNA]</scope>
    <source>
        <strain evidence="8 10">DSM 17903</strain>
    </source>
</reference>
<evidence type="ECO:0000256" key="5">
    <source>
        <dbReference type="ARBA" id="ARBA00023136"/>
    </source>
</evidence>
<dbReference type="NCBIfam" id="TIGR02532">
    <property type="entry name" value="IV_pilin_GFxxxE"/>
    <property type="match status" value="1"/>
</dbReference>
<evidence type="ECO:0000256" key="3">
    <source>
        <dbReference type="ARBA" id="ARBA00022692"/>
    </source>
</evidence>
<keyword evidence="3 6" id="KW-0812">Transmembrane</keyword>
<keyword evidence="2" id="KW-0488">Methylation</keyword>
<sequence>MMSTIFCFKQKQAGFSLLEVVVAMLISSVIFVAMTKTYPVLSGQILDLYRKYRLHYLVSRTVYLMEKDIRRAGYCQDRKQCKGESLVIKNKNAESVNSCFIVAFDLNLNNRWEKPEHIDSEFFGYRLNNRSLEWKRGVNNCQENGWERLFDPKEIVIDTFHLEKSRVKGGIIFITLSIKAHWLKSPSIVHRYQTTIRLRNIRE</sequence>
<evidence type="ECO:0000313" key="8">
    <source>
        <dbReference type="EMBL" id="PHM58301.1"/>
    </source>
</evidence>
<keyword evidence="4 6" id="KW-1133">Transmembrane helix</keyword>
<dbReference type="RefSeq" id="WP_069317931.1">
    <property type="nucleotide sequence ID" value="NZ_CAWNQJ010000001.1"/>
</dbReference>
<dbReference type="PIRSF" id="PIRSF004525">
    <property type="entry name" value="Pilin_peptidase-dep_B_prd"/>
    <property type="match status" value="1"/>
</dbReference>
<feature type="transmembrane region" description="Helical" evidence="6">
    <location>
        <begin position="12"/>
        <end position="34"/>
    </location>
</feature>
<organism evidence="8 10">
    <name type="scientific">Xenorhabdus hominickii</name>
    <dbReference type="NCBI Taxonomy" id="351679"/>
    <lineage>
        <taxon>Bacteria</taxon>
        <taxon>Pseudomonadati</taxon>
        <taxon>Pseudomonadota</taxon>
        <taxon>Gammaproteobacteria</taxon>
        <taxon>Enterobacterales</taxon>
        <taxon>Morganellaceae</taxon>
        <taxon>Xenorhabdus</taxon>
    </lineage>
</organism>
<comment type="subcellular location">
    <subcellularLocation>
        <location evidence="1">Membrane</location>
        <topology evidence="1">Single-pass membrane protein</topology>
    </subcellularLocation>
</comment>
<dbReference type="PANTHER" id="PTHR39583:SF3">
    <property type="entry name" value="PREPILIN PEPTIDASE-DEPENDENT PROTEIN B"/>
    <property type="match status" value="1"/>
</dbReference>
<dbReference type="PANTHER" id="PTHR39583">
    <property type="entry name" value="TYPE II SECRETION SYSTEM PROTEIN J-RELATED"/>
    <property type="match status" value="1"/>
</dbReference>
<dbReference type="Proteomes" id="UP000094600">
    <property type="component" value="Chromosome"/>
</dbReference>
<evidence type="ECO:0000256" key="6">
    <source>
        <dbReference type="SAM" id="Phobius"/>
    </source>
</evidence>
<dbReference type="KEGG" id="xho:A9255_18060"/>
<dbReference type="InterPro" id="IPR051621">
    <property type="entry name" value="T2SS_protein_J"/>
</dbReference>
<evidence type="ECO:0000256" key="4">
    <source>
        <dbReference type="ARBA" id="ARBA00022989"/>
    </source>
</evidence>
<dbReference type="PROSITE" id="PS00409">
    <property type="entry name" value="PROKAR_NTER_METHYL"/>
    <property type="match status" value="1"/>
</dbReference>
<dbReference type="GO" id="GO:0016020">
    <property type="term" value="C:membrane"/>
    <property type="evidence" value="ECO:0007669"/>
    <property type="project" value="UniProtKB-SubCell"/>
</dbReference>